<dbReference type="Proteomes" id="UP000077266">
    <property type="component" value="Unassembled WGS sequence"/>
</dbReference>
<proteinExistence type="predicted"/>
<dbReference type="PROSITE" id="PS51257">
    <property type="entry name" value="PROKAR_LIPOPROTEIN"/>
    <property type="match status" value="1"/>
</dbReference>
<reference evidence="2 3" key="1">
    <citation type="journal article" date="2016" name="Mol. Biol. Evol.">
        <title>Comparative Genomics of Early-Diverging Mushroom-Forming Fungi Provides Insights into the Origins of Lignocellulose Decay Capabilities.</title>
        <authorList>
            <person name="Nagy L.G."/>
            <person name="Riley R."/>
            <person name="Tritt A."/>
            <person name="Adam C."/>
            <person name="Daum C."/>
            <person name="Floudas D."/>
            <person name="Sun H."/>
            <person name="Yadav J.S."/>
            <person name="Pangilinan J."/>
            <person name="Larsson K.H."/>
            <person name="Matsuura K."/>
            <person name="Barry K."/>
            <person name="Labutti K."/>
            <person name="Kuo R."/>
            <person name="Ohm R.A."/>
            <person name="Bhattacharya S.S."/>
            <person name="Shirouzu T."/>
            <person name="Yoshinaga Y."/>
            <person name="Martin F.M."/>
            <person name="Grigoriev I.V."/>
            <person name="Hibbett D.S."/>
        </authorList>
    </citation>
    <scope>NUCLEOTIDE SEQUENCE [LARGE SCALE GENOMIC DNA]</scope>
    <source>
        <strain evidence="2 3">HHB12029</strain>
    </source>
</reference>
<evidence type="ECO:0000313" key="2">
    <source>
        <dbReference type="EMBL" id="KZV95574.1"/>
    </source>
</evidence>
<dbReference type="EMBL" id="KV425955">
    <property type="protein sequence ID" value="KZV95574.1"/>
    <property type="molecule type" value="Genomic_DNA"/>
</dbReference>
<keyword evidence="1" id="KW-0812">Transmembrane</keyword>
<protein>
    <submittedName>
        <fullName evidence="2">Uncharacterized protein</fullName>
    </submittedName>
</protein>
<feature type="transmembrane region" description="Helical" evidence="1">
    <location>
        <begin position="56"/>
        <end position="77"/>
    </location>
</feature>
<accession>A0A165JZM3</accession>
<gene>
    <name evidence="2" type="ORF">EXIGLDRAFT_470726</name>
</gene>
<dbReference type="InParanoid" id="A0A165JZM3"/>
<organism evidence="2 3">
    <name type="scientific">Exidia glandulosa HHB12029</name>
    <dbReference type="NCBI Taxonomy" id="1314781"/>
    <lineage>
        <taxon>Eukaryota</taxon>
        <taxon>Fungi</taxon>
        <taxon>Dikarya</taxon>
        <taxon>Basidiomycota</taxon>
        <taxon>Agaricomycotina</taxon>
        <taxon>Agaricomycetes</taxon>
        <taxon>Auriculariales</taxon>
        <taxon>Exidiaceae</taxon>
        <taxon>Exidia</taxon>
    </lineage>
</organism>
<evidence type="ECO:0000256" key="1">
    <source>
        <dbReference type="SAM" id="Phobius"/>
    </source>
</evidence>
<sequence>MSVKVQTVFLGVSRYQQHVASAHHHLISSCSGYFGNCSMPAHSRALKPIIPVHLSLLLPLDCGIAVLNLNLALMVGIRNQRRTRNVHAVIPRDLRPARPDLIFLHAEGIRRCSCAPTQGTRAGAEGS</sequence>
<keyword evidence="1" id="KW-0472">Membrane</keyword>
<evidence type="ECO:0000313" key="3">
    <source>
        <dbReference type="Proteomes" id="UP000077266"/>
    </source>
</evidence>
<keyword evidence="1" id="KW-1133">Transmembrane helix</keyword>
<name>A0A165JZM3_EXIGL</name>
<keyword evidence="3" id="KW-1185">Reference proteome</keyword>
<dbReference type="AlphaFoldDB" id="A0A165JZM3"/>